<dbReference type="OrthoDB" id="884754at2"/>
<dbReference type="PANTHER" id="PTHR30007:SF0">
    <property type="entry name" value="TRANSPOSASE"/>
    <property type="match status" value="1"/>
</dbReference>
<keyword evidence="2" id="KW-1185">Reference proteome</keyword>
<dbReference type="PANTHER" id="PTHR30007">
    <property type="entry name" value="PHP DOMAIN PROTEIN"/>
    <property type="match status" value="1"/>
</dbReference>
<evidence type="ECO:0000313" key="1">
    <source>
        <dbReference type="EMBL" id="RAK61931.1"/>
    </source>
</evidence>
<dbReference type="EMBL" id="QHKM01000028">
    <property type="protein sequence ID" value="RAK61931.1"/>
    <property type="molecule type" value="Genomic_DNA"/>
</dbReference>
<feature type="non-terminal residue" evidence="1">
    <location>
        <position position="52"/>
    </location>
</feature>
<evidence type="ECO:0000313" key="2">
    <source>
        <dbReference type="Proteomes" id="UP000248553"/>
    </source>
</evidence>
<sequence>MAQRKGYPSDVSDAEWMFVAPYLALVREDAPHREHALRDVFNALRYLVKTGC</sequence>
<dbReference type="Proteomes" id="UP000248553">
    <property type="component" value="Unassembled WGS sequence"/>
</dbReference>
<comment type="caution">
    <text evidence="1">The sequence shown here is derived from an EMBL/GenBank/DDBJ whole genome shotgun (WGS) entry which is preliminary data.</text>
</comment>
<gene>
    <name evidence="1" type="ORF">DLM85_24760</name>
</gene>
<reference evidence="2" key="1">
    <citation type="submission" date="2018-05" db="EMBL/GenBank/DDBJ databases">
        <authorList>
            <person name="Nie L."/>
        </authorList>
    </citation>
    <scope>NUCLEOTIDE SEQUENCE [LARGE SCALE GENOMIC DNA]</scope>
    <source>
        <strain evidence="2">NL</strain>
    </source>
</reference>
<proteinExistence type="predicted"/>
<organism evidence="1 2">
    <name type="scientific">Hymenobacter edaphi</name>
    <dbReference type="NCBI Taxonomy" id="2211146"/>
    <lineage>
        <taxon>Bacteria</taxon>
        <taxon>Pseudomonadati</taxon>
        <taxon>Bacteroidota</taxon>
        <taxon>Cytophagia</taxon>
        <taxon>Cytophagales</taxon>
        <taxon>Hymenobacteraceae</taxon>
        <taxon>Hymenobacter</taxon>
    </lineage>
</organism>
<name>A0A328B6C0_9BACT</name>
<accession>A0A328B6C0</accession>
<protein>
    <submittedName>
        <fullName evidence="1">IS5/IS1182 family transposase</fullName>
    </submittedName>
</protein>
<dbReference type="AlphaFoldDB" id="A0A328B6C0"/>